<evidence type="ECO:0000313" key="3">
    <source>
        <dbReference type="Proteomes" id="UP001518989"/>
    </source>
</evidence>
<feature type="region of interest" description="Disordered" evidence="1">
    <location>
        <begin position="1"/>
        <end position="64"/>
    </location>
</feature>
<sequence>MRDTPSPAGRIAAPPPATPRALPLQDAAGAAATLGGPAEASRHAALRRVPHGPAGGLRLARALR</sequence>
<gene>
    <name evidence="2" type="ORF">IAI61_09055</name>
</gene>
<evidence type="ECO:0000313" key="2">
    <source>
        <dbReference type="EMBL" id="MBO1079178.1"/>
    </source>
</evidence>
<dbReference type="EMBL" id="JACTNG010000004">
    <property type="protein sequence ID" value="MBO1079178.1"/>
    <property type="molecule type" value="Genomic_DNA"/>
</dbReference>
<feature type="compositionally biased region" description="Low complexity" evidence="1">
    <location>
        <begin position="1"/>
        <end position="12"/>
    </location>
</feature>
<dbReference type="Proteomes" id="UP001518989">
    <property type="component" value="Unassembled WGS sequence"/>
</dbReference>
<organism evidence="2 3">
    <name type="scientific">Roseomonas haemaphysalidis</name>
    <dbReference type="NCBI Taxonomy" id="2768162"/>
    <lineage>
        <taxon>Bacteria</taxon>
        <taxon>Pseudomonadati</taxon>
        <taxon>Pseudomonadota</taxon>
        <taxon>Alphaproteobacteria</taxon>
        <taxon>Acetobacterales</taxon>
        <taxon>Roseomonadaceae</taxon>
        <taxon>Roseomonas</taxon>
    </lineage>
</organism>
<evidence type="ECO:0000256" key="1">
    <source>
        <dbReference type="SAM" id="MobiDB-lite"/>
    </source>
</evidence>
<feature type="compositionally biased region" description="Low complexity" evidence="1">
    <location>
        <begin position="19"/>
        <end position="39"/>
    </location>
</feature>
<proteinExistence type="predicted"/>
<name>A0ABS3KNZ5_9PROT</name>
<dbReference type="RefSeq" id="WP_207416691.1">
    <property type="nucleotide sequence ID" value="NZ_CP061177.1"/>
</dbReference>
<accession>A0ABS3KNZ5</accession>
<keyword evidence="3" id="KW-1185">Reference proteome</keyword>
<comment type="caution">
    <text evidence="2">The sequence shown here is derived from an EMBL/GenBank/DDBJ whole genome shotgun (WGS) entry which is preliminary data.</text>
</comment>
<protein>
    <submittedName>
        <fullName evidence="2">Uncharacterized protein</fullName>
    </submittedName>
</protein>
<reference evidence="2 3" key="1">
    <citation type="submission" date="2020-09" db="EMBL/GenBank/DDBJ databases">
        <title>Roseomonas.</title>
        <authorList>
            <person name="Zhu W."/>
        </authorList>
    </citation>
    <scope>NUCLEOTIDE SEQUENCE [LARGE SCALE GENOMIC DNA]</scope>
    <source>
        <strain evidence="2 3">573</strain>
    </source>
</reference>